<protein>
    <recommendedName>
        <fullName evidence="8">Transcriptional repressor NrdR</fullName>
    </recommendedName>
</protein>
<dbReference type="InterPro" id="IPR003796">
    <property type="entry name" value="RNR_NrdR-like"/>
</dbReference>
<keyword evidence="2 8" id="KW-0547">Nucleotide-binding</keyword>
<evidence type="ECO:0000313" key="11">
    <source>
        <dbReference type="EMBL" id="QOV90606.1"/>
    </source>
</evidence>
<evidence type="ECO:0000256" key="4">
    <source>
        <dbReference type="ARBA" id="ARBA00022840"/>
    </source>
</evidence>
<keyword evidence="6 8" id="KW-0238">DNA-binding</keyword>
<name>A0A7M2WYQ5_9BACT</name>
<keyword evidence="7 8" id="KW-0804">Transcription</keyword>
<reference evidence="11 12" key="1">
    <citation type="submission" date="2020-10" db="EMBL/GenBank/DDBJ databases">
        <title>Wide distribution of Phycisphaera-like planctomycetes from WD2101 soil group in peatlands and genome analysis of the first cultivated representative.</title>
        <authorList>
            <person name="Dedysh S.N."/>
            <person name="Beletsky A.V."/>
            <person name="Ivanova A."/>
            <person name="Kulichevskaya I.S."/>
            <person name="Suzina N.E."/>
            <person name="Philippov D.A."/>
            <person name="Rakitin A.L."/>
            <person name="Mardanov A.V."/>
            <person name="Ravin N.V."/>
        </authorList>
    </citation>
    <scope>NUCLEOTIDE SEQUENCE [LARGE SCALE GENOMIC DNA]</scope>
    <source>
        <strain evidence="11 12">M1803</strain>
    </source>
</reference>
<dbReference type="GO" id="GO:0008270">
    <property type="term" value="F:zinc ion binding"/>
    <property type="evidence" value="ECO:0007669"/>
    <property type="project" value="UniProtKB-KW"/>
</dbReference>
<organism evidence="11 12">
    <name type="scientific">Humisphaera borealis</name>
    <dbReference type="NCBI Taxonomy" id="2807512"/>
    <lineage>
        <taxon>Bacteria</taxon>
        <taxon>Pseudomonadati</taxon>
        <taxon>Planctomycetota</taxon>
        <taxon>Phycisphaerae</taxon>
        <taxon>Tepidisphaerales</taxon>
        <taxon>Tepidisphaeraceae</taxon>
        <taxon>Humisphaera</taxon>
    </lineage>
</organism>
<dbReference type="PANTHER" id="PTHR30455:SF2">
    <property type="entry name" value="TRANSCRIPTIONAL REPRESSOR NRDR"/>
    <property type="match status" value="1"/>
</dbReference>
<evidence type="ECO:0000256" key="2">
    <source>
        <dbReference type="ARBA" id="ARBA00022741"/>
    </source>
</evidence>
<evidence type="ECO:0000256" key="1">
    <source>
        <dbReference type="ARBA" id="ARBA00022491"/>
    </source>
</evidence>
<dbReference type="GO" id="GO:0005524">
    <property type="term" value="F:ATP binding"/>
    <property type="evidence" value="ECO:0007669"/>
    <property type="project" value="UniProtKB-UniRule"/>
</dbReference>
<keyword evidence="3" id="KW-0479">Metal-binding</keyword>
<dbReference type="InterPro" id="IPR005144">
    <property type="entry name" value="ATP-cone_dom"/>
</dbReference>
<evidence type="ECO:0000256" key="9">
    <source>
        <dbReference type="SAM" id="MobiDB-lite"/>
    </source>
</evidence>
<dbReference type="HAMAP" id="MF_00440">
    <property type="entry name" value="NrdR"/>
    <property type="match status" value="1"/>
</dbReference>
<evidence type="ECO:0000313" key="12">
    <source>
        <dbReference type="Proteomes" id="UP000593765"/>
    </source>
</evidence>
<comment type="similarity">
    <text evidence="8">Belongs to the NrdR family.</text>
</comment>
<evidence type="ECO:0000256" key="8">
    <source>
        <dbReference type="HAMAP-Rule" id="MF_00440"/>
    </source>
</evidence>
<feature type="region of interest" description="Disordered" evidence="9">
    <location>
        <begin position="165"/>
        <end position="200"/>
    </location>
</feature>
<keyword evidence="12" id="KW-1185">Reference proteome</keyword>
<proteinExistence type="inferred from homology"/>
<dbReference type="PROSITE" id="PS51161">
    <property type="entry name" value="ATP_CONE"/>
    <property type="match status" value="1"/>
</dbReference>
<feature type="domain" description="ATP-cone" evidence="10">
    <location>
        <begin position="52"/>
        <end position="142"/>
    </location>
</feature>
<dbReference type="NCBIfam" id="TIGR00244">
    <property type="entry name" value="transcriptional regulator NrdR"/>
    <property type="match status" value="1"/>
</dbReference>
<dbReference type="EMBL" id="CP063458">
    <property type="protein sequence ID" value="QOV90606.1"/>
    <property type="molecule type" value="Genomic_DNA"/>
</dbReference>
<keyword evidence="3" id="KW-0862">Zinc</keyword>
<dbReference type="InterPro" id="IPR055173">
    <property type="entry name" value="NrdR-like_N"/>
</dbReference>
<evidence type="ECO:0000256" key="3">
    <source>
        <dbReference type="ARBA" id="ARBA00022771"/>
    </source>
</evidence>
<dbReference type="AlphaFoldDB" id="A0A7M2WYQ5"/>
<dbReference type="GO" id="GO:0045892">
    <property type="term" value="P:negative regulation of DNA-templated transcription"/>
    <property type="evidence" value="ECO:0007669"/>
    <property type="project" value="UniProtKB-UniRule"/>
</dbReference>
<accession>A0A7M2WYQ5</accession>
<dbReference type="Pfam" id="PF22811">
    <property type="entry name" value="Zn_ribbon_NrdR"/>
    <property type="match status" value="1"/>
</dbReference>
<dbReference type="KEGG" id="hbs:IPV69_04375"/>
<dbReference type="Proteomes" id="UP000593765">
    <property type="component" value="Chromosome"/>
</dbReference>
<dbReference type="RefSeq" id="WP_206293699.1">
    <property type="nucleotide sequence ID" value="NZ_CP063458.1"/>
</dbReference>
<gene>
    <name evidence="8 11" type="primary">nrdR</name>
    <name evidence="11" type="ORF">IPV69_04375</name>
</gene>
<evidence type="ECO:0000256" key="6">
    <source>
        <dbReference type="ARBA" id="ARBA00023125"/>
    </source>
</evidence>
<sequence>MRCPFCAAEKESLQVIDSRTCDNGKSIRRRRKCVNCGKRFTTYERVEQTTRMMVIKKDGRRVPWDKDKIMAGLERACFKRPVPEEELHRIADEVEEEVRGAYDREVPSTEIGQLVIDKLRRLDQVAYVRFASVYREFKTLEDLVAEAKAVIDARHYDDVPGQGKLFVEPPAAKPSNGHPAADVPEGKPVRKPRKPRTPAISAAPVVLPVVD</sequence>
<keyword evidence="5 8" id="KW-0805">Transcription regulation</keyword>
<comment type="caution">
    <text evidence="8">Lacks conserved residue(s) required for the propagation of feature annotation.</text>
</comment>
<dbReference type="Pfam" id="PF03477">
    <property type="entry name" value="ATP-cone"/>
    <property type="match status" value="1"/>
</dbReference>
<comment type="function">
    <text evidence="8">Negatively regulates transcription of bacterial ribonucleotide reductase nrd genes and operons by binding to NrdR-boxes.</text>
</comment>
<evidence type="ECO:0000256" key="5">
    <source>
        <dbReference type="ARBA" id="ARBA00023015"/>
    </source>
</evidence>
<keyword evidence="3" id="KW-0863">Zinc-finger</keyword>
<dbReference type="PANTHER" id="PTHR30455">
    <property type="entry name" value="TRANSCRIPTIONAL REPRESSOR NRDR"/>
    <property type="match status" value="1"/>
</dbReference>
<evidence type="ECO:0000256" key="7">
    <source>
        <dbReference type="ARBA" id="ARBA00023163"/>
    </source>
</evidence>
<keyword evidence="4 8" id="KW-0067">ATP-binding</keyword>
<keyword evidence="1 8" id="KW-0678">Repressor</keyword>
<dbReference type="GO" id="GO:0003677">
    <property type="term" value="F:DNA binding"/>
    <property type="evidence" value="ECO:0007669"/>
    <property type="project" value="UniProtKB-KW"/>
</dbReference>
<evidence type="ECO:0000259" key="10">
    <source>
        <dbReference type="PROSITE" id="PS51161"/>
    </source>
</evidence>